<dbReference type="InterPro" id="IPR001451">
    <property type="entry name" value="Hexapep"/>
</dbReference>
<accession>A0A172WD25</accession>
<dbReference type="GO" id="GO:0006535">
    <property type="term" value="P:cysteine biosynthetic process from serine"/>
    <property type="evidence" value="ECO:0007669"/>
    <property type="project" value="InterPro"/>
</dbReference>
<dbReference type="Gene3D" id="2.160.10.10">
    <property type="entry name" value="Hexapeptide repeat proteins"/>
    <property type="match status" value="1"/>
</dbReference>
<evidence type="ECO:0000259" key="5">
    <source>
        <dbReference type="SMART" id="SM00971"/>
    </source>
</evidence>
<comment type="catalytic activity">
    <reaction evidence="4">
        <text>L-serine + acetyl-CoA = O-acetyl-L-serine + CoA</text>
        <dbReference type="Rhea" id="RHEA:24560"/>
        <dbReference type="ChEBI" id="CHEBI:33384"/>
        <dbReference type="ChEBI" id="CHEBI:57287"/>
        <dbReference type="ChEBI" id="CHEBI:57288"/>
        <dbReference type="ChEBI" id="CHEBI:58340"/>
        <dbReference type="EC" id="2.3.1.30"/>
    </reaction>
</comment>
<dbReference type="PANTHER" id="PTHR42811">
    <property type="entry name" value="SERINE ACETYLTRANSFERASE"/>
    <property type="match status" value="1"/>
</dbReference>
<dbReference type="PATRIC" id="fig|118110.3.peg.46"/>
<protein>
    <recommendedName>
        <fullName evidence="3">Serine acetyltransferase</fullName>
        <ecNumber evidence="2">2.3.1.30</ecNumber>
    </recommendedName>
</protein>
<dbReference type="Gene3D" id="1.10.3130.10">
    <property type="entry name" value="serine acetyltransferase, domain 1"/>
    <property type="match status" value="1"/>
</dbReference>
<dbReference type="AlphaFoldDB" id="A0A172WD25"/>
<evidence type="ECO:0000313" key="6">
    <source>
        <dbReference type="EMBL" id="ANF16869.1"/>
    </source>
</evidence>
<evidence type="ECO:0000256" key="4">
    <source>
        <dbReference type="ARBA" id="ARBA00049486"/>
    </source>
</evidence>
<dbReference type="InterPro" id="IPR010493">
    <property type="entry name" value="Ser_AcTrfase_N"/>
</dbReference>
<dbReference type="STRING" id="118110.XW81_00250"/>
<dbReference type="SMART" id="SM00971">
    <property type="entry name" value="SATase_N"/>
    <property type="match status" value="1"/>
</dbReference>
<dbReference type="EMBL" id="CP011299">
    <property type="protein sequence ID" value="ANF16869.1"/>
    <property type="molecule type" value="Genomic_DNA"/>
</dbReference>
<evidence type="ECO:0000256" key="2">
    <source>
        <dbReference type="ARBA" id="ARBA00013266"/>
    </source>
</evidence>
<evidence type="ECO:0000256" key="1">
    <source>
        <dbReference type="ARBA" id="ARBA00004876"/>
    </source>
</evidence>
<dbReference type="SUPFAM" id="SSF51161">
    <property type="entry name" value="Trimeric LpxA-like enzymes"/>
    <property type="match status" value="1"/>
</dbReference>
<dbReference type="Pfam" id="PF06426">
    <property type="entry name" value="SATase_N"/>
    <property type="match status" value="1"/>
</dbReference>
<proteinExistence type="predicted"/>
<dbReference type="GO" id="GO:0009001">
    <property type="term" value="F:serine O-acetyltransferase activity"/>
    <property type="evidence" value="ECO:0007669"/>
    <property type="project" value="UniProtKB-EC"/>
</dbReference>
<dbReference type="Proteomes" id="UP000077654">
    <property type="component" value="Chromosome"/>
</dbReference>
<sequence length="250" mass="28295">MLFQEVELIWNQILSEVQTLVTKESRLIGFYQSYVLNHKNFSLALSHLLSKKIGNSIISSISARDIIYEIYNDNPVIVLSAVRDIEAAYDKNFETEYYSTLFLYLDGFHVLQLYRISHYLWNIKRRELSIYFKNCISSVFSVDIHPFSKISDGIVFEHVFGVIIGKTIVFQNSSKTLYSVMLNNSSEQCEMYFPTIHKGVLIGAGVIILGKVEIGSESKICAGSVVLTSIPPRCVVSGNPARVIDAFNNK</sequence>
<keyword evidence="7" id="KW-1185">Reference proteome</keyword>
<comment type="pathway">
    <text evidence="1">Amino-acid biosynthesis; L-cysteine biosynthesis; L-cysteine from L-serine: step 1/2.</text>
</comment>
<dbReference type="OrthoDB" id="9801456at2"/>
<dbReference type="RefSeq" id="WP_075473799.1">
    <property type="nucleotide sequence ID" value="NZ_CP011299.1"/>
</dbReference>
<dbReference type="Pfam" id="PF00132">
    <property type="entry name" value="Hexapep"/>
    <property type="match status" value="1"/>
</dbReference>
<dbReference type="InterPro" id="IPR042122">
    <property type="entry name" value="Ser_AcTrfase_N_sf"/>
</dbReference>
<dbReference type="UniPathway" id="UPA00136">
    <property type="reaction ID" value="UER00199"/>
</dbReference>
<dbReference type="EC" id="2.3.1.30" evidence="2"/>
<dbReference type="InterPro" id="IPR011004">
    <property type="entry name" value="Trimer_LpxA-like_sf"/>
</dbReference>
<gene>
    <name evidence="6" type="ORF">XW81_00250</name>
</gene>
<name>A0A172WD25_BUCSC</name>
<reference evidence="6 7" key="1">
    <citation type="submission" date="2015-04" db="EMBL/GenBank/DDBJ databases">
        <title>Buchnera aphidicola assembly.</title>
        <authorList>
            <person name="Zhang Y."/>
        </authorList>
    </citation>
    <scope>NUCLEOTIDE SEQUENCE [LARGE SCALE GENOMIC DNA]</scope>
    <source>
        <strain evidence="6 7">SC</strain>
    </source>
</reference>
<evidence type="ECO:0000313" key="7">
    <source>
        <dbReference type="Proteomes" id="UP000077654"/>
    </source>
</evidence>
<dbReference type="GO" id="GO:0005737">
    <property type="term" value="C:cytoplasm"/>
    <property type="evidence" value="ECO:0007669"/>
    <property type="project" value="InterPro"/>
</dbReference>
<organism evidence="6 7">
    <name type="scientific">Buchnera aphidicola subsp. Schlechtendalia chinensis</name>
    <dbReference type="NCBI Taxonomy" id="118110"/>
    <lineage>
        <taxon>Bacteria</taxon>
        <taxon>Pseudomonadati</taxon>
        <taxon>Pseudomonadota</taxon>
        <taxon>Gammaproteobacteria</taxon>
        <taxon>Enterobacterales</taxon>
        <taxon>Erwiniaceae</taxon>
        <taxon>Buchnera</taxon>
    </lineage>
</organism>
<feature type="domain" description="Serine acetyltransferase N-terminal" evidence="5">
    <location>
        <begin position="9"/>
        <end position="113"/>
    </location>
</feature>
<evidence type="ECO:0000256" key="3">
    <source>
        <dbReference type="ARBA" id="ARBA00018522"/>
    </source>
</evidence>